<proteinExistence type="predicted"/>
<keyword evidence="2" id="KW-1185">Reference proteome</keyword>
<comment type="caution">
    <text evidence="1">The sequence shown here is derived from an EMBL/GenBank/DDBJ whole genome shotgun (WGS) entry which is preliminary data.</text>
</comment>
<dbReference type="Proteomes" id="UP000284706">
    <property type="component" value="Unassembled WGS sequence"/>
</dbReference>
<dbReference type="SUPFAM" id="SSF81383">
    <property type="entry name" value="F-box domain"/>
    <property type="match status" value="1"/>
</dbReference>
<evidence type="ECO:0008006" key="3">
    <source>
        <dbReference type="Google" id="ProtNLM"/>
    </source>
</evidence>
<gene>
    <name evidence="1" type="ORF">CVT26_011959</name>
</gene>
<dbReference type="InParanoid" id="A0A409YHS4"/>
<organism evidence="1 2">
    <name type="scientific">Gymnopilus dilepis</name>
    <dbReference type="NCBI Taxonomy" id="231916"/>
    <lineage>
        <taxon>Eukaryota</taxon>
        <taxon>Fungi</taxon>
        <taxon>Dikarya</taxon>
        <taxon>Basidiomycota</taxon>
        <taxon>Agaricomycotina</taxon>
        <taxon>Agaricomycetes</taxon>
        <taxon>Agaricomycetidae</taxon>
        <taxon>Agaricales</taxon>
        <taxon>Agaricineae</taxon>
        <taxon>Hymenogastraceae</taxon>
        <taxon>Gymnopilus</taxon>
    </lineage>
</organism>
<dbReference type="OrthoDB" id="3172239at2759"/>
<evidence type="ECO:0000313" key="1">
    <source>
        <dbReference type="EMBL" id="PPR02571.1"/>
    </source>
</evidence>
<evidence type="ECO:0000313" key="2">
    <source>
        <dbReference type="Proteomes" id="UP000284706"/>
    </source>
</evidence>
<reference evidence="1 2" key="1">
    <citation type="journal article" date="2018" name="Evol. Lett.">
        <title>Horizontal gene cluster transfer increased hallucinogenic mushroom diversity.</title>
        <authorList>
            <person name="Reynolds H.T."/>
            <person name="Vijayakumar V."/>
            <person name="Gluck-Thaler E."/>
            <person name="Korotkin H.B."/>
            <person name="Matheny P.B."/>
            <person name="Slot J.C."/>
        </authorList>
    </citation>
    <scope>NUCLEOTIDE SEQUENCE [LARGE SCALE GENOMIC DNA]</scope>
    <source>
        <strain evidence="1 2">SRW20</strain>
    </source>
</reference>
<dbReference type="Gene3D" id="1.20.1280.50">
    <property type="match status" value="1"/>
</dbReference>
<protein>
    <recommendedName>
        <fullName evidence="3">F-box domain-containing protein</fullName>
    </recommendedName>
</protein>
<accession>A0A409YHS4</accession>
<sequence length="513" mass="59034">MADCPISILSSDALEYIFWMNTERNDKPPSALTLVRTSQVCMSWRHLILSSPSLWGQVFDLDYFKNREFREEIIRRTGQSVISLKSRPGWPSRGGATYTKFEVVVSFLEQNWQRLKSIDLSFYSEAEEWTEYKDRVWTVLQRPAPFLHDFSFSSPDAFGFEDDPSNLRPPKGLVLFGNYAPQLKIFDAPELPFNPRASWLGYLRELRFTEISALPDLLLALQNMPLLEVLYLCNSDSPQEYPLSNWTPLPDVRLPSLKNVEVHFDVKLEAKQYLNFLRRLKPMALCFPRFTIFAEEDTVSDEQNLTDFIEILTIFAIFCGLDQSTSVNVGIFDDFFIFKVLVLSLTEVASINIGVGDSEATLDNRYKKAFLSTFQRSSFRSMGELSFAVWIAEVTLRQEPEIDEFLQMFQAITHLETSPQSANFFQQILLDAGATLFPLLHTIEFSSGPWGYKEHALPVQTFVRAMLATGHPIARIYFSIPNEDAVYVTKFKEEFPELQVHLGCAKPHLSWEY</sequence>
<dbReference type="EMBL" id="NHYE01000839">
    <property type="protein sequence ID" value="PPR02571.1"/>
    <property type="molecule type" value="Genomic_DNA"/>
</dbReference>
<name>A0A409YHS4_9AGAR</name>
<dbReference type="AlphaFoldDB" id="A0A409YHS4"/>
<dbReference type="InterPro" id="IPR036047">
    <property type="entry name" value="F-box-like_dom_sf"/>
</dbReference>